<name>A0A821MDG7_9BILA</name>
<gene>
    <name evidence="1" type="ORF">OVN521_LOCUS50726</name>
</gene>
<keyword evidence="2" id="KW-1185">Reference proteome</keyword>
<reference evidence="1" key="1">
    <citation type="submission" date="2021-02" db="EMBL/GenBank/DDBJ databases">
        <authorList>
            <person name="Nowell W R."/>
        </authorList>
    </citation>
    <scope>NUCLEOTIDE SEQUENCE</scope>
</reference>
<protein>
    <submittedName>
        <fullName evidence="1">Uncharacterized protein</fullName>
    </submittedName>
</protein>
<sequence length="80" mass="9781">TVRQQALSTTEYYLSDEHIKEVELSRLRFSFEKKKQYERIKRENNLLSERLFNARKRAMIDDKNQTYKTNLDIFNAKYSQ</sequence>
<dbReference type="AlphaFoldDB" id="A0A821MDG7"/>
<evidence type="ECO:0000313" key="2">
    <source>
        <dbReference type="Proteomes" id="UP000663866"/>
    </source>
</evidence>
<dbReference type="Proteomes" id="UP000663866">
    <property type="component" value="Unassembled WGS sequence"/>
</dbReference>
<feature type="non-terminal residue" evidence="1">
    <location>
        <position position="1"/>
    </location>
</feature>
<accession>A0A821MDG7</accession>
<dbReference type="EMBL" id="CAJOBG010118233">
    <property type="protein sequence ID" value="CAF4767921.1"/>
    <property type="molecule type" value="Genomic_DNA"/>
</dbReference>
<organism evidence="1 2">
    <name type="scientific">Rotaria magnacalcarata</name>
    <dbReference type="NCBI Taxonomy" id="392030"/>
    <lineage>
        <taxon>Eukaryota</taxon>
        <taxon>Metazoa</taxon>
        <taxon>Spiralia</taxon>
        <taxon>Gnathifera</taxon>
        <taxon>Rotifera</taxon>
        <taxon>Eurotatoria</taxon>
        <taxon>Bdelloidea</taxon>
        <taxon>Philodinida</taxon>
        <taxon>Philodinidae</taxon>
        <taxon>Rotaria</taxon>
    </lineage>
</organism>
<proteinExistence type="predicted"/>
<feature type="non-terminal residue" evidence="1">
    <location>
        <position position="80"/>
    </location>
</feature>
<comment type="caution">
    <text evidence="1">The sequence shown here is derived from an EMBL/GenBank/DDBJ whole genome shotgun (WGS) entry which is preliminary data.</text>
</comment>
<evidence type="ECO:0000313" key="1">
    <source>
        <dbReference type="EMBL" id="CAF4767921.1"/>
    </source>
</evidence>